<sequence length="106" mass="12360">MNHSRRCLFDVAVNSIWPESALKEESLPDEETASASELSSRLAWERSRRIVRDFLQNRRGCFARVLSQICERFPHPVQPKRARSHRGCGTARSVHRRMIHPVLRLL</sequence>
<protein>
    <submittedName>
        <fullName evidence="1">Uncharacterized protein</fullName>
    </submittedName>
</protein>
<organism evidence="1 2">
    <name type="scientific">Steinernema carpocapsae</name>
    <name type="common">Entomopathogenic nematode</name>
    <dbReference type="NCBI Taxonomy" id="34508"/>
    <lineage>
        <taxon>Eukaryota</taxon>
        <taxon>Metazoa</taxon>
        <taxon>Ecdysozoa</taxon>
        <taxon>Nematoda</taxon>
        <taxon>Chromadorea</taxon>
        <taxon>Rhabditida</taxon>
        <taxon>Tylenchina</taxon>
        <taxon>Panagrolaimomorpha</taxon>
        <taxon>Strongyloidoidea</taxon>
        <taxon>Steinernematidae</taxon>
        <taxon>Steinernema</taxon>
    </lineage>
</organism>
<name>A0A4U5NCM7_STECR</name>
<dbReference type="Proteomes" id="UP000298663">
    <property type="component" value="Unassembled WGS sequence"/>
</dbReference>
<comment type="caution">
    <text evidence="1">The sequence shown here is derived from an EMBL/GenBank/DDBJ whole genome shotgun (WGS) entry which is preliminary data.</text>
</comment>
<proteinExistence type="predicted"/>
<gene>
    <name evidence="1" type="ORF">L596_014364</name>
</gene>
<dbReference type="AlphaFoldDB" id="A0A4U5NCM7"/>
<dbReference type="EMBL" id="AZBU02000004">
    <property type="protein sequence ID" value="TKR80263.1"/>
    <property type="molecule type" value="Genomic_DNA"/>
</dbReference>
<reference evidence="1 2" key="2">
    <citation type="journal article" date="2019" name="G3 (Bethesda)">
        <title>Hybrid Assembly of the Genome of the Entomopathogenic Nematode Steinernema carpocapsae Identifies the X-Chromosome.</title>
        <authorList>
            <person name="Serra L."/>
            <person name="Macchietto M."/>
            <person name="Macias-Munoz A."/>
            <person name="McGill C.J."/>
            <person name="Rodriguez I.M."/>
            <person name="Rodriguez B."/>
            <person name="Murad R."/>
            <person name="Mortazavi A."/>
        </authorList>
    </citation>
    <scope>NUCLEOTIDE SEQUENCE [LARGE SCALE GENOMIC DNA]</scope>
    <source>
        <strain evidence="1 2">ALL</strain>
    </source>
</reference>
<evidence type="ECO:0000313" key="2">
    <source>
        <dbReference type="Proteomes" id="UP000298663"/>
    </source>
</evidence>
<reference evidence="1 2" key="1">
    <citation type="journal article" date="2015" name="Genome Biol.">
        <title>Comparative genomics of Steinernema reveals deeply conserved gene regulatory networks.</title>
        <authorList>
            <person name="Dillman A.R."/>
            <person name="Macchietto M."/>
            <person name="Porter C.F."/>
            <person name="Rogers A."/>
            <person name="Williams B."/>
            <person name="Antoshechkin I."/>
            <person name="Lee M.M."/>
            <person name="Goodwin Z."/>
            <person name="Lu X."/>
            <person name="Lewis E.E."/>
            <person name="Goodrich-Blair H."/>
            <person name="Stock S.P."/>
            <person name="Adams B.J."/>
            <person name="Sternberg P.W."/>
            <person name="Mortazavi A."/>
        </authorList>
    </citation>
    <scope>NUCLEOTIDE SEQUENCE [LARGE SCALE GENOMIC DNA]</scope>
    <source>
        <strain evidence="1 2">ALL</strain>
    </source>
</reference>
<evidence type="ECO:0000313" key="1">
    <source>
        <dbReference type="EMBL" id="TKR80263.1"/>
    </source>
</evidence>
<accession>A0A4U5NCM7</accession>
<keyword evidence="2" id="KW-1185">Reference proteome</keyword>